<dbReference type="OrthoDB" id="9803907at2"/>
<accession>K2FJM2</accession>
<organism evidence="7 8">
    <name type="scientific">Salimicrobium jeotgali</name>
    <dbReference type="NCBI Taxonomy" id="1230341"/>
    <lineage>
        <taxon>Bacteria</taxon>
        <taxon>Bacillati</taxon>
        <taxon>Bacillota</taxon>
        <taxon>Bacilli</taxon>
        <taxon>Bacillales</taxon>
        <taxon>Bacillaceae</taxon>
        <taxon>Salimicrobium</taxon>
    </lineage>
</organism>
<dbReference type="Proteomes" id="UP000011746">
    <property type="component" value="Unassembled WGS sequence"/>
</dbReference>
<evidence type="ECO:0000313" key="9">
    <source>
        <dbReference type="Proteomes" id="UP000092654"/>
    </source>
</evidence>
<dbReference type="AlphaFoldDB" id="K2FJM2"/>
<reference evidence="6" key="3">
    <citation type="submission" date="2016-11" db="EMBL/GenBank/DDBJ databases">
        <title>Salimicrobium jeotgali MJ3, isolated from Myulchi jeot, a traditional Korean fermented seafood.</title>
        <authorList>
            <person name="Kim K.H."/>
            <person name="Jeon C.O."/>
            <person name="Jin H.M."/>
        </authorList>
    </citation>
    <scope>NUCLEOTIDE SEQUENCE</scope>
    <source>
        <strain evidence="6">MJ3</strain>
    </source>
</reference>
<keyword evidence="1" id="KW-0436">Ligase</keyword>
<dbReference type="Pfam" id="PF21360">
    <property type="entry name" value="PylC-like_N"/>
    <property type="match status" value="1"/>
</dbReference>
<dbReference type="Gene3D" id="3.30.470.20">
    <property type="entry name" value="ATP-grasp fold, B domain"/>
    <property type="match status" value="1"/>
</dbReference>
<evidence type="ECO:0000313" key="7">
    <source>
        <dbReference type="EMBL" id="EKE31256.1"/>
    </source>
</evidence>
<dbReference type="Pfam" id="PF02655">
    <property type="entry name" value="ATP-grasp_3"/>
    <property type="match status" value="1"/>
</dbReference>
<name>K2FJM2_9BACI</name>
<dbReference type="Proteomes" id="UP000092654">
    <property type="component" value="Chromosome"/>
</dbReference>
<dbReference type="InterPro" id="IPR011761">
    <property type="entry name" value="ATP-grasp"/>
</dbReference>
<dbReference type="PANTHER" id="PTHR43585:SF2">
    <property type="entry name" value="ATP-GRASP ENZYME FSQD"/>
    <property type="match status" value="1"/>
</dbReference>
<dbReference type="EMBL" id="AMPQ01000012">
    <property type="protein sequence ID" value="EKE31256.1"/>
    <property type="molecule type" value="Genomic_DNA"/>
</dbReference>
<keyword evidence="2 4" id="KW-0547">Nucleotide-binding</keyword>
<dbReference type="InterPro" id="IPR013815">
    <property type="entry name" value="ATP_grasp_subdomain_1"/>
</dbReference>
<dbReference type="GO" id="GO:0046872">
    <property type="term" value="F:metal ion binding"/>
    <property type="evidence" value="ECO:0007669"/>
    <property type="project" value="InterPro"/>
</dbReference>
<dbReference type="Gene3D" id="3.40.50.20">
    <property type="match status" value="1"/>
</dbReference>
<keyword evidence="3 4" id="KW-0067">ATP-binding</keyword>
<dbReference type="GO" id="GO:0005524">
    <property type="term" value="F:ATP binding"/>
    <property type="evidence" value="ECO:0007669"/>
    <property type="project" value="UniProtKB-UniRule"/>
</dbReference>
<dbReference type="eggNOG" id="COG2232">
    <property type="taxonomic scope" value="Bacteria"/>
</dbReference>
<dbReference type="InterPro" id="IPR048764">
    <property type="entry name" value="PylC_N"/>
</dbReference>
<dbReference type="PANTHER" id="PTHR43585">
    <property type="entry name" value="FUMIPYRROLE BIOSYNTHESIS PROTEIN C"/>
    <property type="match status" value="1"/>
</dbReference>
<dbReference type="SUPFAM" id="SSF56059">
    <property type="entry name" value="Glutathione synthetase ATP-binding domain-like"/>
    <property type="match status" value="1"/>
</dbReference>
<dbReference type="STRING" id="1230341.AAV35_002525"/>
<protein>
    <submittedName>
        <fullName evidence="6 7">Carbamoyl phosphate synthase</fullName>
    </submittedName>
</protein>
<gene>
    <name evidence="6" type="ORF">AAV35_002525</name>
    <name evidence="7" type="ORF">MJ3_09128</name>
</gene>
<dbReference type="InterPro" id="IPR003806">
    <property type="entry name" value="ATP-grasp_PylC-type"/>
</dbReference>
<dbReference type="NCBIfam" id="NF009406">
    <property type="entry name" value="PRK12767.1-5"/>
    <property type="match status" value="1"/>
</dbReference>
<dbReference type="KEGG" id="sje:AAV35_002525"/>
<dbReference type="InterPro" id="IPR052032">
    <property type="entry name" value="ATP-dep_AA_Ligase"/>
</dbReference>
<dbReference type="RefSeq" id="WP_008590696.1">
    <property type="nucleotide sequence ID" value="NZ_AMPQ01000012.1"/>
</dbReference>
<proteinExistence type="predicted"/>
<dbReference type="EMBL" id="CP011361">
    <property type="protein sequence ID" value="AKG03774.1"/>
    <property type="molecule type" value="Genomic_DNA"/>
</dbReference>
<feature type="domain" description="ATP-grasp" evidence="5">
    <location>
        <begin position="116"/>
        <end position="292"/>
    </location>
</feature>
<reference evidence="9" key="2">
    <citation type="submission" date="2015-06" db="EMBL/GenBank/DDBJ databases">
        <title>Salimicrobium jeotgali MJ3, isolated from Myulchi jeot, a traditional Korean fermented seafood.</title>
        <authorList>
            <person name="Kim K.H."/>
            <person name="Jeon C.O."/>
            <person name="Jin H.M."/>
        </authorList>
    </citation>
    <scope>NUCLEOTIDE SEQUENCE [LARGE SCALE GENOMIC DNA]</scope>
    <source>
        <strain evidence="9">MJ3</strain>
    </source>
</reference>
<keyword evidence="8" id="KW-1185">Reference proteome</keyword>
<sequence length="318" mass="36654">MNVLILSCGTRNKIVQYFKQELEGKGKVIATDCSSLAPALYEADEYYLVSRIDEPGYIHEIFDICKENRIDVVFSLIDPELSLLAEHKKKFLELGVMPVVSEKEVVELCLNKYNFQDFLKNIGLNYIKSYTKKEEFFQDVIKGEIKYPVFVKPINGSSSLSVSKAYSKKEVELLFERKENLIIQEFIEGKEYGVDAYIDLYTREPVSIFIKEKISMRAGETDKAVSLKNKSLLEDVENFLKRIELVGIIDIDVFEKNGDYYISEVNPRFGGGYPLAQEAGANMIRNCLNNIEGKVNNKCENNYEEQKYMMKFNEVFIK</sequence>
<evidence type="ECO:0000256" key="4">
    <source>
        <dbReference type="PROSITE-ProRule" id="PRU00409"/>
    </source>
</evidence>
<dbReference type="Gene3D" id="3.30.1490.20">
    <property type="entry name" value="ATP-grasp fold, A domain"/>
    <property type="match status" value="1"/>
</dbReference>
<dbReference type="GO" id="GO:0016874">
    <property type="term" value="F:ligase activity"/>
    <property type="evidence" value="ECO:0007669"/>
    <property type="project" value="UniProtKB-KW"/>
</dbReference>
<dbReference type="PATRIC" id="fig|1230341.3.peg.1876"/>
<evidence type="ECO:0000256" key="3">
    <source>
        <dbReference type="ARBA" id="ARBA00022840"/>
    </source>
</evidence>
<evidence type="ECO:0000313" key="8">
    <source>
        <dbReference type="Proteomes" id="UP000011746"/>
    </source>
</evidence>
<evidence type="ECO:0000313" key="6">
    <source>
        <dbReference type="EMBL" id="AKG03774.1"/>
    </source>
</evidence>
<evidence type="ECO:0000256" key="1">
    <source>
        <dbReference type="ARBA" id="ARBA00022598"/>
    </source>
</evidence>
<evidence type="ECO:0000256" key="2">
    <source>
        <dbReference type="ARBA" id="ARBA00022741"/>
    </source>
</evidence>
<evidence type="ECO:0000259" key="5">
    <source>
        <dbReference type="PROSITE" id="PS50975"/>
    </source>
</evidence>
<dbReference type="PROSITE" id="PS50975">
    <property type="entry name" value="ATP_GRASP"/>
    <property type="match status" value="1"/>
</dbReference>
<reference evidence="7 8" key="1">
    <citation type="journal article" date="2012" name="J. Bacteriol.">
        <title>Draft Genome Sequence of Salimicrobium sp. Strain MJ3, Isolated from Myulchi-Jeot, Korean Fermented Seafood.</title>
        <authorList>
            <person name="Lee S.H."/>
            <person name="Jung J.Y."/>
            <person name="Jeon C.O."/>
        </authorList>
    </citation>
    <scope>NUCLEOTIDE SEQUENCE [LARGE SCALE GENOMIC DNA]</scope>
    <source>
        <strain evidence="7 8">MJ3</strain>
    </source>
</reference>